<dbReference type="AlphaFoldDB" id="A0A0E9QRZ6"/>
<dbReference type="EMBL" id="GBXM01089542">
    <property type="protein sequence ID" value="JAH19035.1"/>
    <property type="molecule type" value="Transcribed_RNA"/>
</dbReference>
<evidence type="ECO:0000313" key="1">
    <source>
        <dbReference type="EMBL" id="JAH19035.1"/>
    </source>
</evidence>
<accession>A0A0E9QRZ6</accession>
<reference evidence="1" key="1">
    <citation type="submission" date="2014-11" db="EMBL/GenBank/DDBJ databases">
        <authorList>
            <person name="Amaro Gonzalez C."/>
        </authorList>
    </citation>
    <scope>NUCLEOTIDE SEQUENCE</scope>
</reference>
<protein>
    <submittedName>
        <fullName evidence="1">Uncharacterized protein</fullName>
    </submittedName>
</protein>
<organism evidence="1">
    <name type="scientific">Anguilla anguilla</name>
    <name type="common">European freshwater eel</name>
    <name type="synonym">Muraena anguilla</name>
    <dbReference type="NCBI Taxonomy" id="7936"/>
    <lineage>
        <taxon>Eukaryota</taxon>
        <taxon>Metazoa</taxon>
        <taxon>Chordata</taxon>
        <taxon>Craniata</taxon>
        <taxon>Vertebrata</taxon>
        <taxon>Euteleostomi</taxon>
        <taxon>Actinopterygii</taxon>
        <taxon>Neopterygii</taxon>
        <taxon>Teleostei</taxon>
        <taxon>Anguilliformes</taxon>
        <taxon>Anguillidae</taxon>
        <taxon>Anguilla</taxon>
    </lineage>
</organism>
<reference evidence="1" key="2">
    <citation type="journal article" date="2015" name="Fish Shellfish Immunol.">
        <title>Early steps in the European eel (Anguilla anguilla)-Vibrio vulnificus interaction in the gills: Role of the RtxA13 toxin.</title>
        <authorList>
            <person name="Callol A."/>
            <person name="Pajuelo D."/>
            <person name="Ebbesson L."/>
            <person name="Teles M."/>
            <person name="MacKenzie S."/>
            <person name="Amaro C."/>
        </authorList>
    </citation>
    <scope>NUCLEOTIDE SEQUENCE</scope>
</reference>
<sequence length="29" mass="3509">MPNLCPFKRKIFIIMSWQKNVFKVSLLLN</sequence>
<proteinExistence type="predicted"/>
<name>A0A0E9QRZ6_ANGAN</name>